<dbReference type="Pfam" id="PF00616">
    <property type="entry name" value="RasGAP"/>
    <property type="match status" value="2"/>
</dbReference>
<feature type="compositionally biased region" description="Low complexity" evidence="3">
    <location>
        <begin position="881"/>
        <end position="905"/>
    </location>
</feature>
<dbReference type="SUPFAM" id="SSF48350">
    <property type="entry name" value="GTPase activation domain, GAP"/>
    <property type="match status" value="1"/>
</dbReference>
<feature type="region of interest" description="Disordered" evidence="3">
    <location>
        <begin position="481"/>
        <end position="562"/>
    </location>
</feature>
<dbReference type="AlphaFoldDB" id="A0AAN7U3W0"/>
<dbReference type="PANTHER" id="PTHR10194">
    <property type="entry name" value="RAS GTPASE-ACTIVATING PROTEINS"/>
    <property type="match status" value="1"/>
</dbReference>
<keyword evidence="2" id="KW-0175">Coiled coil</keyword>
<protein>
    <recommendedName>
        <fullName evidence="4">Ras-GAP domain-containing protein</fullName>
    </recommendedName>
</protein>
<feature type="compositionally biased region" description="Low complexity" evidence="3">
    <location>
        <begin position="815"/>
        <end position="860"/>
    </location>
</feature>
<evidence type="ECO:0000313" key="5">
    <source>
        <dbReference type="EMBL" id="KAK5581213.1"/>
    </source>
</evidence>
<evidence type="ECO:0000256" key="1">
    <source>
        <dbReference type="ARBA" id="ARBA00022468"/>
    </source>
</evidence>
<feature type="compositionally biased region" description="Low complexity" evidence="3">
    <location>
        <begin position="1"/>
        <end position="21"/>
    </location>
</feature>
<feature type="compositionally biased region" description="Low complexity" evidence="3">
    <location>
        <begin position="494"/>
        <end position="514"/>
    </location>
</feature>
<feature type="compositionally biased region" description="Polar residues" evidence="3">
    <location>
        <begin position="379"/>
        <end position="408"/>
    </location>
</feature>
<feature type="compositionally biased region" description="Polar residues" evidence="3">
    <location>
        <begin position="993"/>
        <end position="1003"/>
    </location>
</feature>
<feature type="compositionally biased region" description="Low complexity" evidence="3">
    <location>
        <begin position="325"/>
        <end position="378"/>
    </location>
</feature>
<evidence type="ECO:0000256" key="3">
    <source>
        <dbReference type="SAM" id="MobiDB-lite"/>
    </source>
</evidence>
<dbReference type="InterPro" id="IPR001936">
    <property type="entry name" value="RasGAP_dom"/>
</dbReference>
<feature type="region of interest" description="Disordered" evidence="3">
    <location>
        <begin position="325"/>
        <end position="412"/>
    </location>
</feature>
<evidence type="ECO:0000259" key="4">
    <source>
        <dbReference type="PROSITE" id="PS50018"/>
    </source>
</evidence>
<dbReference type="PANTHER" id="PTHR10194:SF147">
    <property type="entry name" value="RAS GTPASE ACTIVATION DOMAIN-CONTAINING PROTEIN"/>
    <property type="match status" value="1"/>
</dbReference>
<feature type="compositionally biased region" description="Low complexity" evidence="3">
    <location>
        <begin position="708"/>
        <end position="737"/>
    </location>
</feature>
<feature type="region of interest" description="Disordered" evidence="3">
    <location>
        <begin position="815"/>
        <end position="912"/>
    </location>
</feature>
<feature type="region of interest" description="Disordered" evidence="3">
    <location>
        <begin position="696"/>
        <end position="737"/>
    </location>
</feature>
<organism evidence="5 6">
    <name type="scientific">Dictyostelium firmibasis</name>
    <dbReference type="NCBI Taxonomy" id="79012"/>
    <lineage>
        <taxon>Eukaryota</taxon>
        <taxon>Amoebozoa</taxon>
        <taxon>Evosea</taxon>
        <taxon>Eumycetozoa</taxon>
        <taxon>Dictyostelia</taxon>
        <taxon>Dictyosteliales</taxon>
        <taxon>Dictyosteliaceae</taxon>
        <taxon>Dictyostelium</taxon>
    </lineage>
</organism>
<feature type="region of interest" description="Disordered" evidence="3">
    <location>
        <begin position="1"/>
        <end position="31"/>
    </location>
</feature>
<keyword evidence="1" id="KW-0343">GTPase activation</keyword>
<feature type="compositionally biased region" description="Basic and acidic residues" evidence="3">
    <location>
        <begin position="520"/>
        <end position="550"/>
    </location>
</feature>
<dbReference type="Proteomes" id="UP001344447">
    <property type="component" value="Unassembled WGS sequence"/>
</dbReference>
<evidence type="ECO:0000313" key="6">
    <source>
        <dbReference type="Proteomes" id="UP001344447"/>
    </source>
</evidence>
<feature type="region of interest" description="Disordered" evidence="3">
    <location>
        <begin position="980"/>
        <end position="1020"/>
    </location>
</feature>
<proteinExistence type="predicted"/>
<feature type="domain" description="Ras-GAP" evidence="4">
    <location>
        <begin position="113"/>
        <end position="285"/>
    </location>
</feature>
<reference evidence="5 6" key="1">
    <citation type="submission" date="2023-11" db="EMBL/GenBank/DDBJ databases">
        <title>Dfirmibasis_genome.</title>
        <authorList>
            <person name="Edelbroek B."/>
            <person name="Kjellin J."/>
            <person name="Jerlstrom-Hultqvist J."/>
            <person name="Soderbom F."/>
        </authorList>
    </citation>
    <scope>NUCLEOTIDE SEQUENCE [LARGE SCALE GENOMIC DNA]</scope>
    <source>
        <strain evidence="5 6">TNS-C-14</strain>
    </source>
</reference>
<dbReference type="EMBL" id="JAVFKY010000002">
    <property type="protein sequence ID" value="KAK5581213.1"/>
    <property type="molecule type" value="Genomic_DNA"/>
</dbReference>
<dbReference type="GO" id="GO:0005096">
    <property type="term" value="F:GTPase activator activity"/>
    <property type="evidence" value="ECO:0007669"/>
    <property type="project" value="UniProtKB-KW"/>
</dbReference>
<feature type="compositionally biased region" description="Polar residues" evidence="3">
    <location>
        <begin position="22"/>
        <end position="31"/>
    </location>
</feature>
<dbReference type="PROSITE" id="PS50018">
    <property type="entry name" value="RAS_GTPASE_ACTIV_2"/>
    <property type="match status" value="1"/>
</dbReference>
<name>A0AAN7U3W0_9MYCE</name>
<dbReference type="Gene3D" id="1.10.506.10">
    <property type="entry name" value="GTPase Activation - p120gap, domain 1"/>
    <property type="match status" value="2"/>
</dbReference>
<feature type="compositionally biased region" description="Polar residues" evidence="3">
    <location>
        <begin position="1010"/>
        <end position="1020"/>
    </location>
</feature>
<sequence length="1020" mass="113217">MTELNNNNSNNNSNNSSNNNNTDNIENQQNGSNNSAVVFGSKYKHNLRSTVSIEKTPHKYNDIIELLLSPDLEIVSSLCSTTLVRETVPNSVHISEYLIVFFEYHCNLKSSYILKWAIDKEIENTSNSATLFRGLSTATRLISAFYKRVGESYLKYLLQPFVIDLCSRNFSFEIDPEKAGKGVNIQANLEKLITITQKLLDKILDSVDQCPLPIRQILNHTQEKVEKRFKSMKTTVVGGFIFLRFICPAIVAPEAFGLIPREEEPTSETRRGLVLVSKLLQNLANEMPFGSGIKEEYMSYLNDFITNNSSRIHVFFDSLAQDPTQHQQQIQQLPPLQQPCSSTSTNLTVANNNNNNNINNHNNNSNSNCSSNNTSSNSIGSGVSTPKLTSTPSLGSVQQSSGNYNEDLNGNSISKSNSIIMTEDSITDNLNVLMNQIIENREKIENYIQENGNNDNSADVIKRLDTSLQAAKQKAFFNFWGRGKDKSSTGGSGTTTTNGKLKKSPSASVVSNSSHIQQLQEKEREKEKEKEKDKEKEKEKDKEKDKEKHEKHSQKKLQLSQSQQILVLDGVNINGNGKSLLKNHPHSQSHNQLSEELEMRDQKEIDNLNLMAENSKLKKELEDAKARNNLLRKLREELEREKSEKRELKALIKRCNDRLKSLDDQLDLIHDLQPWVDDNPPSGNHDLQSLIEETLGVGGGNASKKKSNSSLGISKVKSSSGYDTAPTTPTHTTLSSSTTMIPSITNAMINNINGNGCRDTTLISATSTPTISIIDNGCTTTASSLQPSPQPHSQPVILNHSTNYIPHLDVSCDSNNSSTTSSFYNNQNNQNSLNTTNTTTTSIKKSSTNQSISESLMSEISEADETKSGSNISISSATVHSTNTHNGKPTTTTTSNHSRRNSTTSEMSVADPTNYENQNLIIQTVVEGGEILDDSACDLLEFLKEVATKQELQKSKERQRLQEEKENKARNSVFFKFSSKFSSKKKSKDGKNQPLSPTLSSQQHIEKDSQNSGAALSLNN</sequence>
<feature type="compositionally biased region" description="Polar residues" evidence="3">
    <location>
        <begin position="868"/>
        <end position="880"/>
    </location>
</feature>
<accession>A0AAN7U3W0</accession>
<dbReference type="SMART" id="SM00323">
    <property type="entry name" value="RasGAP"/>
    <property type="match status" value="1"/>
</dbReference>
<gene>
    <name evidence="5" type="ORF">RB653_001243</name>
</gene>
<dbReference type="InterPro" id="IPR008936">
    <property type="entry name" value="Rho_GTPase_activation_prot"/>
</dbReference>
<comment type="caution">
    <text evidence="5">The sequence shown here is derived from an EMBL/GenBank/DDBJ whole genome shotgun (WGS) entry which is preliminary data.</text>
</comment>
<evidence type="ECO:0000256" key="2">
    <source>
        <dbReference type="SAM" id="Coils"/>
    </source>
</evidence>
<dbReference type="PROSITE" id="PS00509">
    <property type="entry name" value="RAS_GTPASE_ACTIV_1"/>
    <property type="match status" value="1"/>
</dbReference>
<dbReference type="InterPro" id="IPR023152">
    <property type="entry name" value="RasGAP_CS"/>
</dbReference>
<feature type="coiled-coil region" evidence="2">
    <location>
        <begin position="600"/>
        <end position="665"/>
    </location>
</feature>
<dbReference type="InterPro" id="IPR039360">
    <property type="entry name" value="Ras_GTPase"/>
</dbReference>
<keyword evidence="6" id="KW-1185">Reference proteome</keyword>